<dbReference type="AlphaFoldDB" id="A0AA92XAD4"/>
<evidence type="ECO:0000256" key="5">
    <source>
        <dbReference type="ARBA" id="ARBA00022989"/>
    </source>
</evidence>
<evidence type="ECO:0000313" key="9">
    <source>
        <dbReference type="EMBL" id="RJF58185.1"/>
    </source>
</evidence>
<comment type="caution">
    <text evidence="7">Lacks conserved residue(s) required for the propagation of feature annotation.</text>
</comment>
<dbReference type="Pfam" id="PF09335">
    <property type="entry name" value="VTT_dom"/>
    <property type="match status" value="1"/>
</dbReference>
<name>A0AA92XAD4_9GAMM</name>
<dbReference type="EMBL" id="QYYG01000001">
    <property type="protein sequence ID" value="RJF58185.1"/>
    <property type="molecule type" value="Genomic_DNA"/>
</dbReference>
<dbReference type="PANTHER" id="PTHR30353">
    <property type="entry name" value="INNER MEMBRANE PROTEIN DEDA-RELATED"/>
    <property type="match status" value="1"/>
</dbReference>
<keyword evidence="6 7" id="KW-0472">Membrane</keyword>
<dbReference type="GO" id="GO:0005886">
    <property type="term" value="C:plasma membrane"/>
    <property type="evidence" value="ECO:0007669"/>
    <property type="project" value="UniProtKB-SubCell"/>
</dbReference>
<evidence type="ECO:0000256" key="2">
    <source>
        <dbReference type="ARBA" id="ARBA00010792"/>
    </source>
</evidence>
<feature type="transmembrane region" description="Helical" evidence="7">
    <location>
        <begin position="142"/>
        <end position="164"/>
    </location>
</feature>
<dbReference type="Proteomes" id="UP000284338">
    <property type="component" value="Unassembled WGS sequence"/>
</dbReference>
<keyword evidence="3 7" id="KW-1003">Cell membrane</keyword>
<accession>A0AA92XAD4</accession>
<organism evidence="9 10">
    <name type="scientific">Serratia inhibens</name>
    <dbReference type="NCBI Taxonomy" id="2338073"/>
    <lineage>
        <taxon>Bacteria</taxon>
        <taxon>Pseudomonadati</taxon>
        <taxon>Pseudomonadota</taxon>
        <taxon>Gammaproteobacteria</taxon>
        <taxon>Enterobacterales</taxon>
        <taxon>Yersiniaceae</taxon>
        <taxon>Serratia</taxon>
    </lineage>
</organism>
<feature type="domain" description="VTT" evidence="8">
    <location>
        <begin position="40"/>
        <end position="162"/>
    </location>
</feature>
<protein>
    <recommendedName>
        <fullName evidence="8">VTT domain-containing protein</fullName>
    </recommendedName>
</protein>
<evidence type="ECO:0000256" key="3">
    <source>
        <dbReference type="ARBA" id="ARBA00022475"/>
    </source>
</evidence>
<dbReference type="PANTHER" id="PTHR30353:SF15">
    <property type="entry name" value="INNER MEMBRANE PROTEIN YABI"/>
    <property type="match status" value="1"/>
</dbReference>
<sequence length="167" mass="17904">MAELPHIIAKYSPEPGFLLLIIFLFSFGKSVIFISSLLPPASITLMLGIVAGKPVLADTHVWGAIALGAMLGSVLSFHCGALLQGRAPWRWLPARYHSALHKAKSALQQKGLALLFISRFLAVMRYTVPLVAGMISLPRKQVYCACALSAGVWAVALISVGHMIPAT</sequence>
<proteinExistence type="inferred from homology"/>
<feature type="transmembrane region" description="Helical" evidence="7">
    <location>
        <begin position="20"/>
        <end position="49"/>
    </location>
</feature>
<evidence type="ECO:0000256" key="1">
    <source>
        <dbReference type="ARBA" id="ARBA00004651"/>
    </source>
</evidence>
<dbReference type="InterPro" id="IPR032816">
    <property type="entry name" value="VTT_dom"/>
</dbReference>
<comment type="caution">
    <text evidence="9">The sequence shown here is derived from an EMBL/GenBank/DDBJ whole genome shotgun (WGS) entry which is preliminary data.</text>
</comment>
<dbReference type="RefSeq" id="WP_006321695.1">
    <property type="nucleotide sequence ID" value="NZ_QYYG01000001.1"/>
</dbReference>
<evidence type="ECO:0000313" key="10">
    <source>
        <dbReference type="Proteomes" id="UP000284338"/>
    </source>
</evidence>
<reference evidence="9 10" key="1">
    <citation type="submission" date="2018-09" db="EMBL/GenBank/DDBJ databases">
        <title>Draft genome of a novel serratia sp. strain with antifungal activity.</title>
        <authorList>
            <person name="Dichmann S.I."/>
            <person name="Park B.P."/>
            <person name="Pathiraja D."/>
            <person name="Choi I.-G."/>
            <person name="Stougaard P."/>
            <person name="Hennessy R.C."/>
        </authorList>
    </citation>
    <scope>NUCLEOTIDE SEQUENCE [LARGE SCALE GENOMIC DNA]</scope>
    <source>
        <strain evidence="9 10">S40</strain>
    </source>
</reference>
<keyword evidence="4 7" id="KW-0812">Transmembrane</keyword>
<comment type="similarity">
    <text evidence="2 7">Belongs to the DedA family.</text>
</comment>
<feature type="transmembrane region" description="Helical" evidence="7">
    <location>
        <begin position="61"/>
        <end position="83"/>
    </location>
</feature>
<comment type="subcellular location">
    <subcellularLocation>
        <location evidence="1 7">Cell membrane</location>
        <topology evidence="1 7">Multi-pass membrane protein</topology>
    </subcellularLocation>
</comment>
<keyword evidence="5 7" id="KW-1133">Transmembrane helix</keyword>
<dbReference type="InterPro" id="IPR032818">
    <property type="entry name" value="DedA-like"/>
</dbReference>
<evidence type="ECO:0000256" key="7">
    <source>
        <dbReference type="RuleBase" id="RU367016"/>
    </source>
</evidence>
<evidence type="ECO:0000256" key="4">
    <source>
        <dbReference type="ARBA" id="ARBA00022692"/>
    </source>
</evidence>
<evidence type="ECO:0000259" key="8">
    <source>
        <dbReference type="Pfam" id="PF09335"/>
    </source>
</evidence>
<gene>
    <name evidence="9" type="ORF">D4100_05345</name>
</gene>
<evidence type="ECO:0000256" key="6">
    <source>
        <dbReference type="ARBA" id="ARBA00023136"/>
    </source>
</evidence>
<keyword evidence="10" id="KW-1185">Reference proteome</keyword>